<name>A0A177YDM3_9NOCA</name>
<dbReference type="Proteomes" id="UP000077519">
    <property type="component" value="Unassembled WGS sequence"/>
</dbReference>
<reference evidence="2 3" key="1">
    <citation type="submission" date="2016-03" db="EMBL/GenBank/DDBJ databases">
        <title>Genome sequence of Rhodococcus kyotonensis KB10.</title>
        <authorList>
            <person name="Jeong H."/>
            <person name="Hong C.E."/>
            <person name="Jo S.H."/>
            <person name="Park J.M."/>
        </authorList>
    </citation>
    <scope>NUCLEOTIDE SEQUENCE [LARGE SCALE GENOMIC DNA]</scope>
    <source>
        <strain evidence="2 3">KB10</strain>
    </source>
</reference>
<evidence type="ECO:0000313" key="2">
    <source>
        <dbReference type="EMBL" id="OAK53627.1"/>
    </source>
</evidence>
<accession>A0A177YDM3</accession>
<evidence type="ECO:0000313" key="3">
    <source>
        <dbReference type="Proteomes" id="UP000077519"/>
    </source>
</evidence>
<evidence type="ECO:0008006" key="4">
    <source>
        <dbReference type="Google" id="ProtNLM"/>
    </source>
</evidence>
<dbReference type="RefSeq" id="WP_068427171.1">
    <property type="nucleotide sequence ID" value="NZ_LVHI01000017.1"/>
</dbReference>
<protein>
    <recommendedName>
        <fullName evidence="4">Chorismate mutase</fullName>
    </recommendedName>
</protein>
<dbReference type="AlphaFoldDB" id="A0A177YDM3"/>
<feature type="region of interest" description="Disordered" evidence="1">
    <location>
        <begin position="1"/>
        <end position="22"/>
    </location>
</feature>
<keyword evidence="3" id="KW-1185">Reference proteome</keyword>
<evidence type="ECO:0000256" key="1">
    <source>
        <dbReference type="SAM" id="MobiDB-lite"/>
    </source>
</evidence>
<dbReference type="EMBL" id="LVHI01000017">
    <property type="protein sequence ID" value="OAK53627.1"/>
    <property type="molecule type" value="Genomic_DNA"/>
</dbReference>
<sequence>MTLQIDSLDVSADETPSGAGEIEKLHEQVVALDADILGAIERRSELVRQLAAKTANGADETGSTFDGLGTDGSVLKRMLARIASVAG</sequence>
<gene>
    <name evidence="2" type="ORF">A3K89_22975</name>
</gene>
<organism evidence="2 3">
    <name type="scientific">Rhodococcoides kyotonense</name>
    <dbReference type="NCBI Taxonomy" id="398843"/>
    <lineage>
        <taxon>Bacteria</taxon>
        <taxon>Bacillati</taxon>
        <taxon>Actinomycetota</taxon>
        <taxon>Actinomycetes</taxon>
        <taxon>Mycobacteriales</taxon>
        <taxon>Nocardiaceae</taxon>
        <taxon>Rhodococcoides</taxon>
    </lineage>
</organism>
<comment type="caution">
    <text evidence="2">The sequence shown here is derived from an EMBL/GenBank/DDBJ whole genome shotgun (WGS) entry which is preliminary data.</text>
</comment>
<proteinExistence type="predicted"/>